<sequence>MFRLTASRIPRTPLHPSALLSLRASLLRTYSTPVSSPADEALRTRLKTDLKSSMLSKDKSRIQVIKSLLSDITYAEKSSATTPMPSISTLIQRSLKKRRDAIQQYNDGGRADLAEKEMAEIAIMEAYLPKQMSEEEIATIVRAAVEKVGATSVRDLGKIMKEVGAQVDDSVAPKKLVSDVAKRVLQGSP</sequence>
<comment type="subcellular location">
    <subcellularLocation>
        <location evidence="1">Mitochondrion</location>
    </subcellularLocation>
</comment>
<dbReference type="PANTHER" id="PTHR28055">
    <property type="entry name" value="ALTERED INHERITANCE OF MITOCHONDRIA PROTEIN 41, MITOCHONDRIAL"/>
    <property type="match status" value="1"/>
</dbReference>
<dbReference type="Gene3D" id="1.10.1510.10">
    <property type="entry name" value="Uncharacterised protein YqeY/AIM41 PF09424, N-terminal domain"/>
    <property type="match status" value="1"/>
</dbReference>
<dbReference type="InterPro" id="IPR003789">
    <property type="entry name" value="Asn/Gln_tRNA_amidoTrase-B-like"/>
</dbReference>
<dbReference type="SUPFAM" id="SSF89095">
    <property type="entry name" value="GatB/YqeY motif"/>
    <property type="match status" value="1"/>
</dbReference>
<evidence type="ECO:0000313" key="3">
    <source>
        <dbReference type="Proteomes" id="UP001212841"/>
    </source>
</evidence>
<organism evidence="2 3">
    <name type="scientific">Rhizophlyctis rosea</name>
    <dbReference type="NCBI Taxonomy" id="64517"/>
    <lineage>
        <taxon>Eukaryota</taxon>
        <taxon>Fungi</taxon>
        <taxon>Fungi incertae sedis</taxon>
        <taxon>Chytridiomycota</taxon>
        <taxon>Chytridiomycota incertae sedis</taxon>
        <taxon>Chytridiomycetes</taxon>
        <taxon>Rhizophlyctidales</taxon>
        <taxon>Rhizophlyctidaceae</taxon>
        <taxon>Rhizophlyctis</taxon>
    </lineage>
</organism>
<dbReference type="InterPro" id="IPR023168">
    <property type="entry name" value="GatB_Yqey_C_2"/>
</dbReference>
<keyword evidence="1" id="KW-0496">Mitochondrion</keyword>
<dbReference type="AlphaFoldDB" id="A0AAD5SJN4"/>
<evidence type="ECO:0000256" key="1">
    <source>
        <dbReference type="RuleBase" id="RU365099"/>
    </source>
</evidence>
<accession>A0AAD5SJN4</accession>
<gene>
    <name evidence="1" type="primary">AIM41</name>
    <name evidence="2" type="ORF">HK097_007352</name>
</gene>
<dbReference type="GO" id="GO:0016884">
    <property type="term" value="F:carbon-nitrogen ligase activity, with glutamine as amido-N-donor"/>
    <property type="evidence" value="ECO:0007669"/>
    <property type="project" value="UniProtKB-UniRule"/>
</dbReference>
<dbReference type="InterPro" id="IPR019004">
    <property type="entry name" value="YqeY/Aim41"/>
</dbReference>
<dbReference type="EMBL" id="JADGJD010000374">
    <property type="protein sequence ID" value="KAJ3051628.1"/>
    <property type="molecule type" value="Genomic_DNA"/>
</dbReference>
<proteinExistence type="inferred from homology"/>
<comment type="caution">
    <text evidence="2">The sequence shown here is derived from an EMBL/GenBank/DDBJ whole genome shotgun (WGS) entry which is preliminary data.</text>
</comment>
<name>A0AAD5SJN4_9FUNG</name>
<reference evidence="2" key="1">
    <citation type="submission" date="2020-05" db="EMBL/GenBank/DDBJ databases">
        <title>Phylogenomic resolution of chytrid fungi.</title>
        <authorList>
            <person name="Stajich J.E."/>
            <person name="Amses K."/>
            <person name="Simmons R."/>
            <person name="Seto K."/>
            <person name="Myers J."/>
            <person name="Bonds A."/>
            <person name="Quandt C.A."/>
            <person name="Barry K."/>
            <person name="Liu P."/>
            <person name="Grigoriev I."/>
            <person name="Longcore J.E."/>
            <person name="James T.Y."/>
        </authorList>
    </citation>
    <scope>NUCLEOTIDE SEQUENCE</scope>
    <source>
        <strain evidence="2">JEL0318</strain>
    </source>
</reference>
<dbReference type="Pfam" id="PF09424">
    <property type="entry name" value="YqeY"/>
    <property type="match status" value="1"/>
</dbReference>
<dbReference type="InterPro" id="IPR042184">
    <property type="entry name" value="YqeY/Aim41_N"/>
</dbReference>
<comment type="similarity">
    <text evidence="1">Belongs to the AIM41 family.</text>
</comment>
<dbReference type="GO" id="GO:0005739">
    <property type="term" value="C:mitochondrion"/>
    <property type="evidence" value="ECO:0007669"/>
    <property type="project" value="UniProtKB-SubCell"/>
</dbReference>
<dbReference type="PANTHER" id="PTHR28055:SF1">
    <property type="entry name" value="ALTERED INHERITANCE OF MITOCHONDRIA PROTEIN 41, MITOCHONDRIAL"/>
    <property type="match status" value="1"/>
</dbReference>
<protein>
    <recommendedName>
        <fullName evidence="1">Altered inheritance of mitochondria protein 41</fullName>
    </recommendedName>
</protein>
<keyword evidence="3" id="KW-1185">Reference proteome</keyword>
<dbReference type="Proteomes" id="UP001212841">
    <property type="component" value="Unassembled WGS sequence"/>
</dbReference>
<evidence type="ECO:0000313" key="2">
    <source>
        <dbReference type="EMBL" id="KAJ3051628.1"/>
    </source>
</evidence>
<dbReference type="Gene3D" id="1.10.10.410">
    <property type="match status" value="1"/>
</dbReference>